<reference evidence="1" key="1">
    <citation type="journal article" date="2013" name="J. Plant Res.">
        <title>Effect of fungi and light on seed germination of three Opuntia species from semiarid lands of central Mexico.</title>
        <authorList>
            <person name="Delgado-Sanchez P."/>
            <person name="Jimenez-Bremont J.F."/>
            <person name="Guerrero-Gonzalez Mde L."/>
            <person name="Flores J."/>
        </authorList>
    </citation>
    <scope>NUCLEOTIDE SEQUENCE</scope>
    <source>
        <tissue evidence="1">Cladode</tissue>
    </source>
</reference>
<evidence type="ECO:0000313" key="1">
    <source>
        <dbReference type="EMBL" id="MBA4657484.1"/>
    </source>
</evidence>
<protein>
    <submittedName>
        <fullName evidence="1">Uncharacterized protein</fullName>
    </submittedName>
</protein>
<organism evidence="1">
    <name type="scientific">Opuntia streptacantha</name>
    <name type="common">Prickly pear cactus</name>
    <name type="synonym">Opuntia cardona</name>
    <dbReference type="NCBI Taxonomy" id="393608"/>
    <lineage>
        <taxon>Eukaryota</taxon>
        <taxon>Viridiplantae</taxon>
        <taxon>Streptophyta</taxon>
        <taxon>Embryophyta</taxon>
        <taxon>Tracheophyta</taxon>
        <taxon>Spermatophyta</taxon>
        <taxon>Magnoliopsida</taxon>
        <taxon>eudicotyledons</taxon>
        <taxon>Gunneridae</taxon>
        <taxon>Pentapetalae</taxon>
        <taxon>Caryophyllales</taxon>
        <taxon>Cactineae</taxon>
        <taxon>Cactaceae</taxon>
        <taxon>Opuntioideae</taxon>
        <taxon>Opuntia</taxon>
    </lineage>
</organism>
<proteinExistence type="predicted"/>
<dbReference type="EMBL" id="GISG01196380">
    <property type="protein sequence ID" value="MBA4657486.1"/>
    <property type="molecule type" value="Transcribed_RNA"/>
</dbReference>
<dbReference type="AlphaFoldDB" id="A0A7C9EBC7"/>
<dbReference type="EMBL" id="GISG01196374">
    <property type="protein sequence ID" value="MBA4657484.1"/>
    <property type="molecule type" value="Transcribed_RNA"/>
</dbReference>
<reference evidence="1" key="2">
    <citation type="submission" date="2020-07" db="EMBL/GenBank/DDBJ databases">
        <authorList>
            <person name="Vera ALvarez R."/>
            <person name="Arias-Moreno D.M."/>
            <person name="Jimenez-Jacinto V."/>
            <person name="Jimenez-Bremont J.F."/>
            <person name="Swaminathan K."/>
            <person name="Moose S.P."/>
            <person name="Guerrero-Gonzalez M.L."/>
            <person name="Marino-Ramirez L."/>
            <person name="Landsman D."/>
            <person name="Rodriguez-Kessler M."/>
            <person name="Delgado-Sanchez P."/>
        </authorList>
    </citation>
    <scope>NUCLEOTIDE SEQUENCE</scope>
    <source>
        <tissue evidence="1">Cladode</tissue>
    </source>
</reference>
<name>A0A7C9EBC7_OPUST</name>
<dbReference type="EMBL" id="GISG01196379">
    <property type="protein sequence ID" value="MBA4657485.1"/>
    <property type="molecule type" value="Transcribed_RNA"/>
</dbReference>
<accession>A0A7C9EBC7</accession>
<sequence>MLQLVRRIVQSQQLRLNLLPYCTQRSVIRIKPQVPSRPIYICRSMTTITLEYWLKAWLPHKVHGFSGMGMFSSHPIPFLSVSDFESSIVIEEQKRLNDIE</sequence>